<protein>
    <submittedName>
        <fullName evidence="2">Uncharacterized protein</fullName>
    </submittedName>
</protein>
<organism evidence="2 3">
    <name type="scientific">Ferroacidibacillus organovorans</name>
    <dbReference type="NCBI Taxonomy" id="1765683"/>
    <lineage>
        <taxon>Bacteria</taxon>
        <taxon>Bacillati</taxon>
        <taxon>Bacillota</taxon>
        <taxon>Bacilli</taxon>
        <taxon>Bacillales</taxon>
        <taxon>Alicyclobacillaceae</taxon>
        <taxon>Ferroacidibacillus</taxon>
    </lineage>
</organism>
<sequence length="76" mass="8648">MSTCDDTTERNAWAGRTIAWTGRSTGVQSHGEAGTQKRRDREIETTRSQVVLPTQDYPFPSFQLLFLMVNTEEEPD</sequence>
<evidence type="ECO:0000313" key="3">
    <source>
        <dbReference type="Proteomes" id="UP000053557"/>
    </source>
</evidence>
<evidence type="ECO:0000313" key="2">
    <source>
        <dbReference type="EMBL" id="KUO95236.1"/>
    </source>
</evidence>
<dbReference type="Proteomes" id="UP000053557">
    <property type="component" value="Unassembled WGS sequence"/>
</dbReference>
<accession>A0A117SXF7</accession>
<proteinExistence type="predicted"/>
<reference evidence="2 3" key="1">
    <citation type="submission" date="2015-12" db="EMBL/GenBank/DDBJ databases">
        <title>Draft genome sequence of Acidibacillus ferrooxidans ITV001, isolated from a chalcopyrite acid mine drainage site in Brazil.</title>
        <authorList>
            <person name="Dall'Agnol H."/>
            <person name="Nancucheo I."/>
            <person name="Johnson B."/>
            <person name="Oliveira R."/>
            <person name="Leite L."/>
            <person name="Pylro V."/>
            <person name="Nunes G.L."/>
            <person name="Tzotzos G."/>
            <person name="Fernandes G.R."/>
            <person name="Dutra J."/>
            <person name="Orellana S.C."/>
            <person name="Oliveira G."/>
        </authorList>
    </citation>
    <scope>NUCLEOTIDE SEQUENCE [LARGE SCALE GENOMIC DNA]</scope>
    <source>
        <strain evidence="3">ITV01</strain>
    </source>
</reference>
<feature type="region of interest" description="Disordered" evidence="1">
    <location>
        <begin position="15"/>
        <end position="47"/>
    </location>
</feature>
<gene>
    <name evidence="2" type="ORF">ATW55_13945</name>
</gene>
<keyword evidence="3" id="KW-1185">Reference proteome</keyword>
<comment type="caution">
    <text evidence="2">The sequence shown here is derived from an EMBL/GenBank/DDBJ whole genome shotgun (WGS) entry which is preliminary data.</text>
</comment>
<evidence type="ECO:0000256" key="1">
    <source>
        <dbReference type="SAM" id="MobiDB-lite"/>
    </source>
</evidence>
<dbReference type="EMBL" id="LPVJ01000054">
    <property type="protein sequence ID" value="KUO95236.1"/>
    <property type="molecule type" value="Genomic_DNA"/>
</dbReference>
<feature type="compositionally biased region" description="Basic and acidic residues" evidence="1">
    <location>
        <begin position="35"/>
        <end position="45"/>
    </location>
</feature>
<name>A0A117SXF7_9BACL</name>
<dbReference type="AlphaFoldDB" id="A0A117SXF7"/>